<keyword evidence="1" id="KW-0472">Membrane</keyword>
<sequence>MVRGVALLGILLLNIVSFAMPEAAYFNPRAYGGWHGADLGAWMVNFLFFDGRMRGLFSFLFGASLLIVTDAAQATGRDPARTHYTRMGWLLVFGLAHLWLVWHGDILAHYALIGMIAYPLRRLSVPKLVGLGAVLVLISVSLFGDLTASAWYLTRHPTPDNLAALKSLVEAFGTPSAERIAAEVAVHRGTYPEIVGQRMIEYGTSPLTMLMLYGWETLGYMLFGMAALRSGLLSGAWSRARYRYWLVRCWAIAVPCYAALAAFVILERFTLFATMLGAVTLPGLIRPLMIVGWICLILLVLHPEGRMGRRFAAVGRMAFTNYLATSILCTLFFYGYGLGAYGHLSRWQLYPVVLGVWTLLLLWSPLWLRHHRYGPMEWLWRSLARGTLQPIRNSLASRSQ</sequence>
<reference evidence="3 4" key="1">
    <citation type="submission" date="2018-05" db="EMBL/GenBank/DDBJ databases">
        <title>Description of Sphingomonas pokkalii sp nov, isolated from the rhizosphere of saline tolerant pokkali rice and its draft genome analysis.</title>
        <authorList>
            <person name="Menon R."/>
            <person name="Kumari S."/>
            <person name="Rameshkumar N."/>
        </authorList>
    </citation>
    <scope>NUCLEOTIDE SEQUENCE [LARGE SCALE GENOMIC DNA]</scope>
    <source>
        <strain evidence="3 4">L3B27</strain>
    </source>
</reference>
<dbReference type="PANTHER" id="PTHR30590:SF2">
    <property type="entry name" value="INNER MEMBRANE PROTEIN"/>
    <property type="match status" value="1"/>
</dbReference>
<dbReference type="PANTHER" id="PTHR30590">
    <property type="entry name" value="INNER MEMBRANE PROTEIN"/>
    <property type="match status" value="1"/>
</dbReference>
<dbReference type="InterPro" id="IPR052529">
    <property type="entry name" value="Bact_Transport_Assoc"/>
</dbReference>
<evidence type="ECO:0000256" key="1">
    <source>
        <dbReference type="SAM" id="Phobius"/>
    </source>
</evidence>
<feature type="transmembrane region" description="Helical" evidence="1">
    <location>
        <begin position="56"/>
        <end position="75"/>
    </location>
</feature>
<keyword evidence="1" id="KW-1133">Transmembrane helix</keyword>
<dbReference type="OrthoDB" id="9807744at2"/>
<dbReference type="Proteomes" id="UP000245890">
    <property type="component" value="Unassembled WGS sequence"/>
</dbReference>
<dbReference type="EMBL" id="QENQ01000001">
    <property type="protein sequence ID" value="PVX31473.1"/>
    <property type="molecule type" value="Genomic_DNA"/>
</dbReference>
<name>A0A2U0SJG9_9SPHN</name>
<dbReference type="InterPro" id="IPR007349">
    <property type="entry name" value="DUF418"/>
</dbReference>
<feature type="transmembrane region" description="Helical" evidence="1">
    <location>
        <begin position="322"/>
        <end position="341"/>
    </location>
</feature>
<evidence type="ECO:0000313" key="3">
    <source>
        <dbReference type="EMBL" id="PVX31473.1"/>
    </source>
</evidence>
<feature type="transmembrane region" description="Helical" evidence="1">
    <location>
        <begin position="128"/>
        <end position="153"/>
    </location>
</feature>
<proteinExistence type="predicted"/>
<feature type="transmembrane region" description="Helical" evidence="1">
    <location>
        <begin position="87"/>
        <end position="116"/>
    </location>
</feature>
<evidence type="ECO:0000313" key="4">
    <source>
        <dbReference type="Proteomes" id="UP000245890"/>
    </source>
</evidence>
<comment type="caution">
    <text evidence="3">The sequence shown here is derived from an EMBL/GenBank/DDBJ whole genome shotgun (WGS) entry which is preliminary data.</text>
</comment>
<organism evidence="3 4">
    <name type="scientific">Sphingomonas pokkalii</name>
    <dbReference type="NCBI Taxonomy" id="2175090"/>
    <lineage>
        <taxon>Bacteria</taxon>
        <taxon>Pseudomonadati</taxon>
        <taxon>Pseudomonadota</taxon>
        <taxon>Alphaproteobacteria</taxon>
        <taxon>Sphingomonadales</taxon>
        <taxon>Sphingomonadaceae</taxon>
        <taxon>Sphingomonas</taxon>
    </lineage>
</organism>
<accession>A0A2U0SJG9</accession>
<dbReference type="Pfam" id="PF04235">
    <property type="entry name" value="DUF418"/>
    <property type="match status" value="1"/>
</dbReference>
<gene>
    <name evidence="3" type="ORF">DD559_10565</name>
</gene>
<feature type="transmembrane region" description="Helical" evidence="1">
    <location>
        <begin position="347"/>
        <end position="368"/>
    </location>
</feature>
<keyword evidence="4" id="KW-1185">Reference proteome</keyword>
<feature type="domain" description="DUF418" evidence="2">
    <location>
        <begin position="228"/>
        <end position="386"/>
    </location>
</feature>
<feature type="transmembrane region" description="Helical" evidence="1">
    <location>
        <begin position="272"/>
        <end position="301"/>
    </location>
</feature>
<dbReference type="AlphaFoldDB" id="A0A2U0SJG9"/>
<evidence type="ECO:0000259" key="2">
    <source>
        <dbReference type="Pfam" id="PF04235"/>
    </source>
</evidence>
<keyword evidence="1" id="KW-0812">Transmembrane</keyword>
<protein>
    <submittedName>
        <fullName evidence="3">DUF418 domain-containing protein</fullName>
    </submittedName>
</protein>
<feature type="transmembrane region" description="Helical" evidence="1">
    <location>
        <begin position="245"/>
        <end position="266"/>
    </location>
</feature>